<feature type="binding site" evidence="9">
    <location>
        <position position="135"/>
    </location>
    <ligand>
        <name>ATP</name>
        <dbReference type="ChEBI" id="CHEBI:30616"/>
    </ligand>
</feature>
<evidence type="ECO:0000256" key="2">
    <source>
        <dbReference type="ARBA" id="ARBA00022679"/>
    </source>
</evidence>
<evidence type="ECO:0000256" key="6">
    <source>
        <dbReference type="ARBA" id="ARBA00022884"/>
    </source>
</evidence>
<keyword evidence="3 9" id="KW-0819">tRNA processing</keyword>
<sequence>MQDKILSYNPENSNKTVFVGMSGGVDSSVSAMLLKNAGYQVVGVYMKNWSRDLPGMKCPWAEDLADAKRVATKLDIDFRIFDFEEEYHQKVVDYMLSEFQKGNTPNPDIMCNQEIKFKLFYEVAKEQGADLIATGHYASSDSKNLLKAVDQNKDQTYFLYRISEEAVASTIFPLGRLNKPEVKQLAAENCLDNAYKKESMGVCFVGEVGMHDFLKEYFPVTPGEIIDRESDQVIGVHDGAVFYTIGQRHGLNLSGGLPYYIVDKDMSRNIIYVSRNLNNPNLWTNKLILKDIFLRPEYDKNGEIVPLPLSLDIRIRHRAALQSAKLTLDQEKSQAVLEFTHEFKRPASGQSAVFYHEDVCLGGGIIA</sequence>
<dbReference type="Gene3D" id="2.40.30.10">
    <property type="entry name" value="Translation factors"/>
    <property type="match status" value="1"/>
</dbReference>
<evidence type="ECO:0000313" key="13">
    <source>
        <dbReference type="Proteomes" id="UP001191004"/>
    </source>
</evidence>
<dbReference type="PANTHER" id="PTHR11933">
    <property type="entry name" value="TRNA 5-METHYLAMINOMETHYL-2-THIOURIDYLATE -METHYLTRANSFERASE"/>
    <property type="match status" value="1"/>
</dbReference>
<feature type="binding site" evidence="9">
    <location>
        <position position="46"/>
    </location>
    <ligand>
        <name>ATP</name>
        <dbReference type="ChEBI" id="CHEBI:30616"/>
    </ligand>
</feature>
<keyword evidence="7" id="KW-1015">Disulfide bond</keyword>
<feature type="domain" description="tRNA-specific 2-thiouridylase MnmA-like central" evidence="11">
    <location>
        <begin position="212"/>
        <end position="275"/>
    </location>
</feature>
<dbReference type="NCBIfam" id="TIGR00420">
    <property type="entry name" value="trmU"/>
    <property type="match status" value="1"/>
</dbReference>
<evidence type="ECO:0000256" key="7">
    <source>
        <dbReference type="ARBA" id="ARBA00023157"/>
    </source>
</evidence>
<comment type="subcellular location">
    <subcellularLocation>
        <location evidence="9">Cytoplasm</location>
    </subcellularLocation>
</comment>
<dbReference type="InterPro" id="IPR046885">
    <property type="entry name" value="MnmA-like_C"/>
</dbReference>
<evidence type="ECO:0000256" key="8">
    <source>
        <dbReference type="ARBA" id="ARBA00051542"/>
    </source>
</evidence>
<reference evidence="12 13" key="2">
    <citation type="journal article" date="2020" name="Cell Rep.">
        <title>Acquisition and Adaptation of Ultra-small Parasitic Reduced Genome Bacteria to Mammalian Hosts.</title>
        <authorList>
            <person name="McLean J.S."/>
            <person name="Bor B."/>
            <person name="Kerns K.A."/>
            <person name="Liu Q."/>
            <person name="To T.T."/>
            <person name="Solden L."/>
            <person name="Hendrickson E.L."/>
            <person name="Wrighton K."/>
            <person name="Shi W."/>
            <person name="He X."/>
        </authorList>
    </citation>
    <scope>NUCLEOTIDE SEQUENCE [LARGE SCALE GENOMIC DNA]</scope>
    <source>
        <strain evidence="12 13">TM7_KMM_G3_1_HOT_351</strain>
    </source>
</reference>
<feature type="binding site" evidence="9">
    <location>
        <begin position="20"/>
        <end position="27"/>
    </location>
    <ligand>
        <name>ATP</name>
        <dbReference type="ChEBI" id="CHEBI:30616"/>
    </ligand>
</feature>
<feature type="active site" description="Cysteine persulfide intermediate" evidence="9">
    <location>
        <position position="203"/>
    </location>
</feature>
<comment type="caution">
    <text evidence="12">The sequence shown here is derived from an EMBL/GenBank/DDBJ whole genome shotgun (WGS) entry which is preliminary data.</text>
</comment>
<feature type="region of interest" description="Interaction with target base in tRNA" evidence="9">
    <location>
        <begin position="106"/>
        <end position="108"/>
    </location>
</feature>
<keyword evidence="6 9" id="KW-0694">RNA-binding</keyword>
<dbReference type="EMBL" id="PRLL01000012">
    <property type="protein sequence ID" value="RYC73462.1"/>
    <property type="molecule type" value="Genomic_DNA"/>
</dbReference>
<comment type="caution">
    <text evidence="9">Lacks conserved residue(s) required for the propagation of feature annotation.</text>
</comment>
<evidence type="ECO:0000256" key="1">
    <source>
        <dbReference type="ARBA" id="ARBA00022555"/>
    </source>
</evidence>
<dbReference type="RefSeq" id="WP_129604859.1">
    <property type="nucleotide sequence ID" value="NZ_PRLL01000012.1"/>
</dbReference>
<keyword evidence="13" id="KW-1185">Reference proteome</keyword>
<dbReference type="PANTHER" id="PTHR11933:SF5">
    <property type="entry name" value="MITOCHONDRIAL TRNA-SPECIFIC 2-THIOURIDYLASE 1"/>
    <property type="match status" value="1"/>
</dbReference>
<name>A0ABY0FJU0_9BACT</name>
<organism evidence="12 13">
    <name type="scientific">Candidatus Nanosyncoccus nanoralicus</name>
    <dbReference type="NCBI Taxonomy" id="2171996"/>
    <lineage>
        <taxon>Bacteria</taxon>
        <taxon>Candidatus Saccharimonadota</taxon>
        <taxon>Candidatus Nanosyncoccalia</taxon>
        <taxon>Candidatus Nanosyncoccales</taxon>
        <taxon>Candidatus Nanosyncoccaceae</taxon>
        <taxon>Candidatus Nanosyncoccus</taxon>
    </lineage>
</organism>
<keyword evidence="5 9" id="KW-0067">ATP-binding</keyword>
<dbReference type="Pfam" id="PF20259">
    <property type="entry name" value="tRNA_Me_trans_M"/>
    <property type="match status" value="1"/>
</dbReference>
<feature type="active site" description="Nucleophile" evidence="9">
    <location>
        <position position="111"/>
    </location>
</feature>
<keyword evidence="2 9" id="KW-0808">Transferase</keyword>
<keyword evidence="4 9" id="KW-0547">Nucleotide-binding</keyword>
<protein>
    <recommendedName>
        <fullName evidence="9">tRNA-specific 2-thiouridylase MnmA</fullName>
        <ecNumber evidence="9">2.8.1.13</ecNumber>
    </recommendedName>
</protein>
<dbReference type="GO" id="GO:0103016">
    <property type="term" value="F:tRNA-uridine 2-sulfurtransferase activity"/>
    <property type="evidence" value="ECO:0007669"/>
    <property type="project" value="UniProtKB-EC"/>
</dbReference>
<dbReference type="HAMAP" id="MF_00144">
    <property type="entry name" value="tRNA_thiouridyl_MnmA"/>
    <property type="match status" value="1"/>
</dbReference>
<evidence type="ECO:0000256" key="9">
    <source>
        <dbReference type="HAMAP-Rule" id="MF_00144"/>
    </source>
</evidence>
<comment type="catalytic activity">
    <reaction evidence="8 9">
        <text>S-sulfanyl-L-cysteinyl-[protein] + uridine(34) in tRNA + AH2 + ATP = 2-thiouridine(34) in tRNA + L-cysteinyl-[protein] + A + AMP + diphosphate + H(+)</text>
        <dbReference type="Rhea" id="RHEA:47032"/>
        <dbReference type="Rhea" id="RHEA-COMP:10131"/>
        <dbReference type="Rhea" id="RHEA-COMP:11726"/>
        <dbReference type="Rhea" id="RHEA-COMP:11727"/>
        <dbReference type="Rhea" id="RHEA-COMP:11728"/>
        <dbReference type="ChEBI" id="CHEBI:13193"/>
        <dbReference type="ChEBI" id="CHEBI:15378"/>
        <dbReference type="ChEBI" id="CHEBI:17499"/>
        <dbReference type="ChEBI" id="CHEBI:29950"/>
        <dbReference type="ChEBI" id="CHEBI:30616"/>
        <dbReference type="ChEBI" id="CHEBI:33019"/>
        <dbReference type="ChEBI" id="CHEBI:61963"/>
        <dbReference type="ChEBI" id="CHEBI:65315"/>
        <dbReference type="ChEBI" id="CHEBI:87170"/>
        <dbReference type="ChEBI" id="CHEBI:456215"/>
        <dbReference type="EC" id="2.8.1.13"/>
    </reaction>
</comment>
<keyword evidence="9" id="KW-0963">Cytoplasm</keyword>
<dbReference type="CDD" id="cd01998">
    <property type="entry name" value="MnmA_TRMU-like"/>
    <property type="match status" value="1"/>
</dbReference>
<dbReference type="Pfam" id="PF03054">
    <property type="entry name" value="tRNA_Me_trans"/>
    <property type="match status" value="1"/>
</dbReference>
<evidence type="ECO:0000256" key="5">
    <source>
        <dbReference type="ARBA" id="ARBA00022840"/>
    </source>
</evidence>
<dbReference type="SUPFAM" id="SSF52402">
    <property type="entry name" value="Adenine nucleotide alpha hydrolases-like"/>
    <property type="match status" value="1"/>
</dbReference>
<accession>A0ABY0FJU0</accession>
<reference evidence="12 13" key="1">
    <citation type="journal article" date="2018" name="bioRxiv">
        <title>Evidence of independent acquisition and adaption of ultra-small bacteria to human hosts across the highly diverse yet reduced genomes of the phylum Saccharibacteria.</title>
        <authorList>
            <person name="McLean J.S."/>
            <person name="Bor B."/>
            <person name="To T.T."/>
            <person name="Liu Q."/>
            <person name="Kearns K.A."/>
            <person name="Solden L.M."/>
            <person name="Wrighton K.C."/>
            <person name="He X."/>
            <person name="Shi W."/>
        </authorList>
    </citation>
    <scope>NUCLEOTIDE SEQUENCE [LARGE SCALE GENOMIC DNA]</scope>
    <source>
        <strain evidence="12 13">TM7_KMM_G3_1_HOT_351</strain>
    </source>
</reference>
<feature type="site" description="Interaction with tRNA" evidence="9">
    <location>
        <position position="350"/>
    </location>
</feature>
<dbReference type="EC" id="2.8.1.13" evidence="9"/>
<feature type="region of interest" description="Interaction with tRNA" evidence="9">
    <location>
        <begin position="153"/>
        <end position="155"/>
    </location>
</feature>
<dbReference type="InterPro" id="IPR014729">
    <property type="entry name" value="Rossmann-like_a/b/a_fold"/>
</dbReference>
<feature type="site" description="Interaction with tRNA" evidence="9">
    <location>
        <position position="136"/>
    </location>
</feature>
<proteinExistence type="inferred from homology"/>
<dbReference type="InterPro" id="IPR023382">
    <property type="entry name" value="MnmA-like_central_sf"/>
</dbReference>
<dbReference type="Gene3D" id="2.30.30.280">
    <property type="entry name" value="Adenine nucleotide alpha hydrolases-like domains"/>
    <property type="match status" value="1"/>
</dbReference>
<evidence type="ECO:0000259" key="11">
    <source>
        <dbReference type="Pfam" id="PF20259"/>
    </source>
</evidence>
<dbReference type="Gene3D" id="3.40.50.620">
    <property type="entry name" value="HUPs"/>
    <property type="match status" value="1"/>
</dbReference>
<comment type="function">
    <text evidence="9">Catalyzes the 2-thiolation of uridine at the wobble position (U34) of tRNA, leading to the formation of s(2)U34.</text>
</comment>
<feature type="domain" description="tRNA-specific 2-thiouridylase MnmA-like C-terminal" evidence="10">
    <location>
        <begin position="307"/>
        <end position="366"/>
    </location>
</feature>
<dbReference type="NCBIfam" id="NF001138">
    <property type="entry name" value="PRK00143.1"/>
    <property type="match status" value="1"/>
</dbReference>
<gene>
    <name evidence="9 12" type="primary">mnmA</name>
    <name evidence="12" type="ORF">G3KMM_00387</name>
</gene>
<evidence type="ECO:0000313" key="12">
    <source>
        <dbReference type="EMBL" id="RYC73462.1"/>
    </source>
</evidence>
<comment type="similarity">
    <text evidence="9">Belongs to the MnmA/TRMU family.</text>
</comment>
<keyword evidence="1 9" id="KW-0820">tRNA-binding</keyword>
<evidence type="ECO:0000256" key="4">
    <source>
        <dbReference type="ARBA" id="ARBA00022741"/>
    </source>
</evidence>
<dbReference type="Pfam" id="PF20258">
    <property type="entry name" value="tRNA_Me_trans_C"/>
    <property type="match status" value="1"/>
</dbReference>
<evidence type="ECO:0000256" key="3">
    <source>
        <dbReference type="ARBA" id="ARBA00022694"/>
    </source>
</evidence>
<dbReference type="Proteomes" id="UP001191004">
    <property type="component" value="Unassembled WGS sequence"/>
</dbReference>
<evidence type="ECO:0000259" key="10">
    <source>
        <dbReference type="Pfam" id="PF20258"/>
    </source>
</evidence>
<dbReference type="InterPro" id="IPR004506">
    <property type="entry name" value="MnmA-like"/>
</dbReference>
<dbReference type="InterPro" id="IPR046884">
    <property type="entry name" value="MnmA-like_central"/>
</dbReference>